<name>A0ABV7A3A6_9BACI</name>
<keyword evidence="3" id="KW-1185">Reference proteome</keyword>
<comment type="caution">
    <text evidence="2">The sequence shown here is derived from an EMBL/GenBank/DDBJ whole genome shotgun (WGS) entry which is preliminary data.</text>
</comment>
<dbReference type="EMBL" id="JBHRRZ010000005">
    <property type="protein sequence ID" value="MFC2947400.1"/>
    <property type="molecule type" value="Genomic_DNA"/>
</dbReference>
<gene>
    <name evidence="2" type="ORF">ACFODW_03340</name>
</gene>
<sequence>MKPFIKGYTNDEQLKTDVSVLKDKGVNKDDVYIISHDEDRTERVAGGADANTIGTDEMGFSDAVGTVFKSQGDELRTKLKDIGFSQEEAEQYEEEMDEGKIFLIVTNYENINSYLL</sequence>
<organism evidence="2 3">
    <name type="scientific">Virgibacillus sediminis</name>
    <dbReference type="NCBI Taxonomy" id="202260"/>
    <lineage>
        <taxon>Bacteria</taxon>
        <taxon>Bacillati</taxon>
        <taxon>Bacillota</taxon>
        <taxon>Bacilli</taxon>
        <taxon>Bacillales</taxon>
        <taxon>Bacillaceae</taxon>
        <taxon>Virgibacillus</taxon>
    </lineage>
</organism>
<proteinExistence type="predicted"/>
<feature type="domain" description="General stress protein 17M-like" evidence="1">
    <location>
        <begin position="3"/>
        <end position="99"/>
    </location>
</feature>
<accession>A0ABV7A3A6</accession>
<evidence type="ECO:0000259" key="1">
    <source>
        <dbReference type="Pfam" id="PF11181"/>
    </source>
</evidence>
<dbReference type="Pfam" id="PF11181">
    <property type="entry name" value="YflT"/>
    <property type="match status" value="1"/>
</dbReference>
<evidence type="ECO:0000313" key="2">
    <source>
        <dbReference type="EMBL" id="MFC2947400.1"/>
    </source>
</evidence>
<dbReference type="RefSeq" id="WP_390302969.1">
    <property type="nucleotide sequence ID" value="NZ_JBHRRZ010000005.1"/>
</dbReference>
<evidence type="ECO:0000313" key="3">
    <source>
        <dbReference type="Proteomes" id="UP001595387"/>
    </source>
</evidence>
<dbReference type="InterPro" id="IPR025889">
    <property type="entry name" value="GSP17M-like_dom"/>
</dbReference>
<protein>
    <submittedName>
        <fullName evidence="2">General stress protein</fullName>
    </submittedName>
</protein>
<reference evidence="3" key="1">
    <citation type="journal article" date="2019" name="Int. J. Syst. Evol. Microbiol.">
        <title>The Global Catalogue of Microorganisms (GCM) 10K type strain sequencing project: providing services to taxonomists for standard genome sequencing and annotation.</title>
        <authorList>
            <consortium name="The Broad Institute Genomics Platform"/>
            <consortium name="The Broad Institute Genome Sequencing Center for Infectious Disease"/>
            <person name="Wu L."/>
            <person name="Ma J."/>
        </authorList>
    </citation>
    <scope>NUCLEOTIDE SEQUENCE [LARGE SCALE GENOMIC DNA]</scope>
    <source>
        <strain evidence="3">KCTC 13193</strain>
    </source>
</reference>
<dbReference type="Proteomes" id="UP001595387">
    <property type="component" value="Unassembled WGS sequence"/>
</dbReference>